<accession>A0A371EB38</accession>
<reference evidence="1" key="1">
    <citation type="submission" date="2018-05" db="EMBL/GenBank/DDBJ databases">
        <title>Draft genome of Mucuna pruriens seed.</title>
        <authorList>
            <person name="Nnadi N.E."/>
            <person name="Vos R."/>
            <person name="Hasami M.H."/>
            <person name="Devisetty U.K."/>
            <person name="Aguiy J.C."/>
        </authorList>
    </citation>
    <scope>NUCLEOTIDE SEQUENCE [LARGE SCALE GENOMIC DNA]</scope>
    <source>
        <strain evidence="1">JCA_2017</strain>
    </source>
</reference>
<name>A0A371EB38_MUCPR</name>
<dbReference type="Proteomes" id="UP000257109">
    <property type="component" value="Unassembled WGS sequence"/>
</dbReference>
<proteinExistence type="predicted"/>
<dbReference type="EMBL" id="QJKJ01015011">
    <property type="protein sequence ID" value="RDX63247.1"/>
    <property type="molecule type" value="Genomic_DNA"/>
</dbReference>
<protein>
    <recommendedName>
        <fullName evidence="3">Copia protein</fullName>
    </recommendedName>
</protein>
<comment type="caution">
    <text evidence="1">The sequence shown here is derived from an EMBL/GenBank/DDBJ whole genome shotgun (WGS) entry which is preliminary data.</text>
</comment>
<dbReference type="AlphaFoldDB" id="A0A371EB38"/>
<evidence type="ECO:0008006" key="3">
    <source>
        <dbReference type="Google" id="ProtNLM"/>
    </source>
</evidence>
<dbReference type="OrthoDB" id="414945at2759"/>
<organism evidence="1 2">
    <name type="scientific">Mucuna pruriens</name>
    <name type="common">Velvet bean</name>
    <name type="synonym">Dolichos pruriens</name>
    <dbReference type="NCBI Taxonomy" id="157652"/>
    <lineage>
        <taxon>Eukaryota</taxon>
        <taxon>Viridiplantae</taxon>
        <taxon>Streptophyta</taxon>
        <taxon>Embryophyta</taxon>
        <taxon>Tracheophyta</taxon>
        <taxon>Spermatophyta</taxon>
        <taxon>Magnoliopsida</taxon>
        <taxon>eudicotyledons</taxon>
        <taxon>Gunneridae</taxon>
        <taxon>Pentapetalae</taxon>
        <taxon>rosids</taxon>
        <taxon>fabids</taxon>
        <taxon>Fabales</taxon>
        <taxon>Fabaceae</taxon>
        <taxon>Papilionoideae</taxon>
        <taxon>50 kb inversion clade</taxon>
        <taxon>NPAAA clade</taxon>
        <taxon>indigoferoid/millettioid clade</taxon>
        <taxon>Phaseoleae</taxon>
        <taxon>Mucuna</taxon>
    </lineage>
</organism>
<keyword evidence="2" id="KW-1185">Reference proteome</keyword>
<evidence type="ECO:0000313" key="1">
    <source>
        <dbReference type="EMBL" id="RDX63247.1"/>
    </source>
</evidence>
<sequence>MEIYTNADYAKLVVDRRSTFNIFLGANLVTWRSKKQNMKYNFKLWHTICERLWIKIILDDLKLKYEGPLKLFVTTQPLVLPIIQSSITGQNT</sequence>
<feature type="non-terminal residue" evidence="1">
    <location>
        <position position="1"/>
    </location>
</feature>
<evidence type="ECO:0000313" key="2">
    <source>
        <dbReference type="Proteomes" id="UP000257109"/>
    </source>
</evidence>
<gene>
    <name evidence="1" type="ORF">CR513_58350</name>
</gene>